<keyword evidence="2" id="KW-0677">Repeat</keyword>
<dbReference type="EMBL" id="CP001736">
    <property type="protein sequence ID" value="ADB32137.1"/>
    <property type="molecule type" value="Genomic_DNA"/>
</dbReference>
<dbReference type="InterPro" id="IPR051677">
    <property type="entry name" value="AfsR-DnrI-RedD_regulator"/>
</dbReference>
<dbReference type="Gene3D" id="1.10.10.10">
    <property type="entry name" value="Winged helix-like DNA-binding domain superfamily/Winged helix DNA-binding domain"/>
    <property type="match status" value="1"/>
</dbReference>
<gene>
    <name evidence="9" type="ordered locus">Kfla_3073</name>
</gene>
<comment type="similarity">
    <text evidence="1">Belongs to the AfsR/DnrI/RedD regulatory family.</text>
</comment>
<sequence length="1033" mass="112343">MVSADSPEIQVRLFGQLVVTVAGQPVEISGGRARTLLAVLAVSTGEYVLADTLADRLWGEDLPRHVRRSMHTLVSRLRQVLGPTAIRTKAGGYALTLPPHQVDVLHFENLLRTAFAQPDHATELAGIKTALKLWTGDPFDSVHSDWLSTVVTPRLVELYLSGVERRVDLDEAGVHAGELLAGLRELAAAHPLRESLWARLLHVLSDCGRPAEALGLYDVIRSRLAKELGVGPGAQLQEVHQRLLSDDAARHVAVSSEPGAGPPPTDSRPTVHAEQLRGEPRSLPPDVPGFVGRTEQVEQLAQSAGDRVMALAAIDGMAGSGKTALAVHVAHQLAPRFPDGQLFIDLHGHTDGVEPVRPAEALGRLLQALGVPADQLPRHQEDRAGLFRGLLAGRAVLLLLDNAADEAQLKPLLPGSRTCGVLVTSRQRLAGLDTTATVSLDGLSPDEAVTLFCHVAGRHRLTDTSRQVLIQIAEQCGLLPLAIRIAAARFRAHPSWEPQQLLDLLRRHRDRLAELEAGPRSVAAAIDLSYRQLRPELRRAYRLLGLHPGSDFTAESATALLGSPATDDMRELERLLDAHLLQERSFGRYSFHDLVKEHAGRTVAVHESLQGRREALGRLVDHYCRSTTAAVRLLYPDRAENLPIHQPVQVPPATAEQASTWLKAELSTVLAVAEHTVTADRPACARHLADTLYVYFRTVGRSAELQSLHRQAREVARAVGDTAGEAESSIRLGECLRLRGAHASAFVEYAEALQLADAAGHRHGKMAALHGRGLVHGILDRNDEGLRDLMKALDLADELGNPAGMLDALNGLSWIHGKRGEVAQAMVYNERALEIARSVRHRSLGKLLSAAGHHHLRQGDPARAMGMFEQALQEARTNGNRHNELRCLDGLAESHRLLGDLSAAADCYHNALQLARELGSPNWELEAHQGIGRLELALGHAEEALVRHQQALDVASALCQPVDQARAHDGLAHALEKLGDVEGAAHHWVHALTILAAIGVTHTDEWQVRIATLQDHVDRISPLMELPGRRRSR</sequence>
<dbReference type="SUPFAM" id="SSF48452">
    <property type="entry name" value="TPR-like"/>
    <property type="match status" value="3"/>
</dbReference>
<protein>
    <submittedName>
        <fullName evidence="9">Transcriptional regulator, SARP family</fullName>
    </submittedName>
</protein>
<evidence type="ECO:0000259" key="8">
    <source>
        <dbReference type="PROSITE" id="PS51755"/>
    </source>
</evidence>
<dbReference type="SMART" id="SM01043">
    <property type="entry name" value="BTAD"/>
    <property type="match status" value="1"/>
</dbReference>
<dbReference type="STRING" id="479435.Kfla_3073"/>
<dbReference type="GO" id="GO:0000160">
    <property type="term" value="P:phosphorelay signal transduction system"/>
    <property type="evidence" value="ECO:0007669"/>
    <property type="project" value="InterPro"/>
</dbReference>
<dbReference type="eggNOG" id="COG3629">
    <property type="taxonomic scope" value="Bacteria"/>
</dbReference>
<proteinExistence type="inferred from homology"/>
<name>D2Q312_KRIFD</name>
<dbReference type="Gene3D" id="3.40.50.300">
    <property type="entry name" value="P-loop containing nucleotide triphosphate hydrolases"/>
    <property type="match status" value="1"/>
</dbReference>
<evidence type="ECO:0000256" key="5">
    <source>
        <dbReference type="ARBA" id="ARBA00023163"/>
    </source>
</evidence>
<dbReference type="PROSITE" id="PS51755">
    <property type="entry name" value="OMPR_PHOB"/>
    <property type="match status" value="1"/>
</dbReference>
<dbReference type="KEGG" id="kfl:Kfla_3073"/>
<dbReference type="Proteomes" id="UP000007967">
    <property type="component" value="Chromosome"/>
</dbReference>
<dbReference type="Pfam" id="PF03704">
    <property type="entry name" value="BTAD"/>
    <property type="match status" value="1"/>
</dbReference>
<evidence type="ECO:0000256" key="3">
    <source>
        <dbReference type="ARBA" id="ARBA00023015"/>
    </source>
</evidence>
<evidence type="ECO:0000313" key="9">
    <source>
        <dbReference type="EMBL" id="ADB32137.1"/>
    </source>
</evidence>
<evidence type="ECO:0000256" key="4">
    <source>
        <dbReference type="ARBA" id="ARBA00023125"/>
    </source>
</evidence>
<dbReference type="AlphaFoldDB" id="D2Q312"/>
<dbReference type="InterPro" id="IPR011990">
    <property type="entry name" value="TPR-like_helical_dom_sf"/>
</dbReference>
<feature type="domain" description="OmpR/PhoB-type" evidence="8">
    <location>
        <begin position="1"/>
        <end position="97"/>
    </location>
</feature>
<dbReference type="eggNOG" id="COG3903">
    <property type="taxonomic scope" value="Bacteria"/>
</dbReference>
<dbReference type="Gene3D" id="1.10.8.430">
    <property type="entry name" value="Helical domain of apoptotic protease-activating factors"/>
    <property type="match status" value="1"/>
</dbReference>
<keyword evidence="10" id="KW-1185">Reference proteome</keyword>
<evidence type="ECO:0000256" key="6">
    <source>
        <dbReference type="PROSITE-ProRule" id="PRU01091"/>
    </source>
</evidence>
<dbReference type="GO" id="GO:0043531">
    <property type="term" value="F:ADP binding"/>
    <property type="evidence" value="ECO:0007669"/>
    <property type="project" value="InterPro"/>
</dbReference>
<dbReference type="SMART" id="SM00862">
    <property type="entry name" value="Trans_reg_C"/>
    <property type="match status" value="1"/>
</dbReference>
<dbReference type="CDD" id="cd15831">
    <property type="entry name" value="BTAD"/>
    <property type="match status" value="1"/>
</dbReference>
<dbReference type="InterPro" id="IPR042197">
    <property type="entry name" value="Apaf_helical"/>
</dbReference>
<dbReference type="Pfam" id="PF13424">
    <property type="entry name" value="TPR_12"/>
    <property type="match status" value="1"/>
</dbReference>
<feature type="DNA-binding region" description="OmpR/PhoB-type" evidence="6">
    <location>
        <begin position="1"/>
        <end position="97"/>
    </location>
</feature>
<dbReference type="PRINTS" id="PR00364">
    <property type="entry name" value="DISEASERSIST"/>
</dbReference>
<reference evidence="10" key="1">
    <citation type="submission" date="2009-09" db="EMBL/GenBank/DDBJ databases">
        <title>The complete genome of Kribbella flavida DSM 17836.</title>
        <authorList>
            <consortium name="US DOE Joint Genome Institute (JGI-PGF)"/>
            <person name="Lucas S."/>
            <person name="Copeland A."/>
            <person name="Lapidus A."/>
            <person name="Glavina del Rio T."/>
            <person name="Dalin E."/>
            <person name="Tice H."/>
            <person name="Bruce D."/>
            <person name="Goodwin L."/>
            <person name="Pitluck S."/>
            <person name="Kyrpides N."/>
            <person name="Mavromatis K."/>
            <person name="Ivanova N."/>
            <person name="Saunders E."/>
            <person name="Brettin T."/>
            <person name="Detter J.C."/>
            <person name="Han C."/>
            <person name="Larimer F."/>
            <person name="Land M."/>
            <person name="Hauser L."/>
            <person name="Markowitz V."/>
            <person name="Cheng J.-F."/>
            <person name="Hugenholtz P."/>
            <person name="Woyke T."/>
            <person name="Wu D."/>
            <person name="Pukall R."/>
            <person name="Klenk H.-P."/>
            <person name="Eisen J.A."/>
        </authorList>
    </citation>
    <scope>NUCLEOTIDE SEQUENCE [LARGE SCALE GENOMIC DNA]</scope>
    <source>
        <strain evidence="10">DSM 17836 / JCM 10339 / NBRC 14399</strain>
    </source>
</reference>
<dbReference type="GO" id="GO:0003677">
    <property type="term" value="F:DNA binding"/>
    <property type="evidence" value="ECO:0007669"/>
    <property type="project" value="UniProtKB-UniRule"/>
</dbReference>
<dbReference type="Pfam" id="PF00931">
    <property type="entry name" value="NB-ARC"/>
    <property type="match status" value="1"/>
</dbReference>
<dbReference type="InterPro" id="IPR002182">
    <property type="entry name" value="NB-ARC"/>
</dbReference>
<dbReference type="SUPFAM" id="SSF52540">
    <property type="entry name" value="P-loop containing nucleoside triphosphate hydrolases"/>
    <property type="match status" value="1"/>
</dbReference>
<evidence type="ECO:0000313" key="10">
    <source>
        <dbReference type="Proteomes" id="UP000007967"/>
    </source>
</evidence>
<reference evidence="9 10" key="2">
    <citation type="journal article" date="2010" name="Stand. Genomic Sci.">
        <title>Complete genome sequence of Kribbella flavida type strain (IFO 14399).</title>
        <authorList>
            <person name="Pukall R."/>
            <person name="Lapidus A."/>
            <person name="Glavina Del Rio T."/>
            <person name="Copeland A."/>
            <person name="Tice H."/>
            <person name="Cheng J.-F."/>
            <person name="Lucas S."/>
            <person name="Chen F."/>
            <person name="Nolan M."/>
            <person name="LaButti K."/>
            <person name="Pati A."/>
            <person name="Ivanova N."/>
            <person name="Mavrommatis K."/>
            <person name="Mikhailova N."/>
            <person name="Pitluck S."/>
            <person name="Bruce D."/>
            <person name="Goodwin L."/>
            <person name="Land M."/>
            <person name="Hauser L."/>
            <person name="Chang Y.-J."/>
            <person name="Jeffries C.D."/>
            <person name="Chen A."/>
            <person name="Palaniappan K."/>
            <person name="Chain P."/>
            <person name="Rohde M."/>
            <person name="Goeker M."/>
            <person name="Bristow J."/>
            <person name="Eisen J.A."/>
            <person name="Markowitz V."/>
            <person name="Hugenholtz P."/>
            <person name="Kyrpides N.C."/>
            <person name="Klenk H.-P."/>
            <person name="Brettin T."/>
        </authorList>
    </citation>
    <scope>NUCLEOTIDE SEQUENCE [LARGE SCALE GENOMIC DNA]</scope>
    <source>
        <strain evidence="10">DSM 17836 / JCM 10339 / NBRC 14399</strain>
    </source>
</reference>
<dbReference type="HOGENOM" id="CLU_004665_2_0_11"/>
<dbReference type="PANTHER" id="PTHR35807">
    <property type="entry name" value="TRANSCRIPTIONAL REGULATOR REDD-RELATED"/>
    <property type="match status" value="1"/>
</dbReference>
<feature type="compositionally biased region" description="Basic and acidic residues" evidence="7">
    <location>
        <begin position="269"/>
        <end position="280"/>
    </location>
</feature>
<dbReference type="InterPro" id="IPR005158">
    <property type="entry name" value="BTAD"/>
</dbReference>
<dbReference type="GO" id="GO:0006355">
    <property type="term" value="P:regulation of DNA-templated transcription"/>
    <property type="evidence" value="ECO:0007669"/>
    <property type="project" value="InterPro"/>
</dbReference>
<dbReference type="PANTHER" id="PTHR35807:SF1">
    <property type="entry name" value="TRANSCRIPTIONAL REGULATOR REDD"/>
    <property type="match status" value="1"/>
</dbReference>
<dbReference type="Gene3D" id="1.25.40.10">
    <property type="entry name" value="Tetratricopeptide repeat domain"/>
    <property type="match status" value="3"/>
</dbReference>
<keyword evidence="3" id="KW-0805">Transcription regulation</keyword>
<evidence type="ECO:0000256" key="1">
    <source>
        <dbReference type="ARBA" id="ARBA00005820"/>
    </source>
</evidence>
<organism evidence="9 10">
    <name type="scientific">Kribbella flavida (strain DSM 17836 / JCM 10339 / NBRC 14399)</name>
    <dbReference type="NCBI Taxonomy" id="479435"/>
    <lineage>
        <taxon>Bacteria</taxon>
        <taxon>Bacillati</taxon>
        <taxon>Actinomycetota</taxon>
        <taxon>Actinomycetes</taxon>
        <taxon>Propionibacteriales</taxon>
        <taxon>Kribbellaceae</taxon>
        <taxon>Kribbella</taxon>
    </lineage>
</organism>
<keyword evidence="5" id="KW-0804">Transcription</keyword>
<dbReference type="Pfam" id="PF00486">
    <property type="entry name" value="Trans_reg_C"/>
    <property type="match status" value="1"/>
</dbReference>
<feature type="region of interest" description="Disordered" evidence="7">
    <location>
        <begin position="248"/>
        <end position="290"/>
    </location>
</feature>
<dbReference type="InterPro" id="IPR036388">
    <property type="entry name" value="WH-like_DNA-bd_sf"/>
</dbReference>
<evidence type="ECO:0000256" key="2">
    <source>
        <dbReference type="ARBA" id="ARBA00022737"/>
    </source>
</evidence>
<dbReference type="InterPro" id="IPR019734">
    <property type="entry name" value="TPR_rpt"/>
</dbReference>
<dbReference type="InterPro" id="IPR027417">
    <property type="entry name" value="P-loop_NTPase"/>
</dbReference>
<dbReference type="SMART" id="SM00028">
    <property type="entry name" value="TPR"/>
    <property type="match status" value="7"/>
</dbReference>
<dbReference type="InterPro" id="IPR016032">
    <property type="entry name" value="Sig_transdc_resp-reg_C-effctor"/>
</dbReference>
<dbReference type="SUPFAM" id="SSF46894">
    <property type="entry name" value="C-terminal effector domain of the bipartite response regulators"/>
    <property type="match status" value="1"/>
</dbReference>
<dbReference type="InterPro" id="IPR001867">
    <property type="entry name" value="OmpR/PhoB-type_DNA-bd"/>
</dbReference>
<evidence type="ECO:0000256" key="7">
    <source>
        <dbReference type="SAM" id="MobiDB-lite"/>
    </source>
</evidence>
<accession>D2Q312</accession>
<keyword evidence="4 6" id="KW-0238">DNA-binding</keyword>